<feature type="transmembrane region" description="Helical" evidence="7">
    <location>
        <begin position="92"/>
        <end position="114"/>
    </location>
</feature>
<gene>
    <name evidence="9" type="ORF">CALCODRAFT_381656</name>
</gene>
<evidence type="ECO:0000256" key="1">
    <source>
        <dbReference type="ARBA" id="ARBA00004141"/>
    </source>
</evidence>
<feature type="transmembrane region" description="Helical" evidence="7">
    <location>
        <begin position="406"/>
        <end position="431"/>
    </location>
</feature>
<accession>A0A165EBI1</accession>
<organism evidence="9 10">
    <name type="scientific">Calocera cornea HHB12733</name>
    <dbReference type="NCBI Taxonomy" id="1353952"/>
    <lineage>
        <taxon>Eukaryota</taxon>
        <taxon>Fungi</taxon>
        <taxon>Dikarya</taxon>
        <taxon>Basidiomycota</taxon>
        <taxon>Agaricomycotina</taxon>
        <taxon>Dacrymycetes</taxon>
        <taxon>Dacrymycetales</taxon>
        <taxon>Dacrymycetaceae</taxon>
        <taxon>Calocera</taxon>
    </lineage>
</organism>
<feature type="transmembrane region" description="Helical" evidence="7">
    <location>
        <begin position="225"/>
        <end position="248"/>
    </location>
</feature>
<proteinExistence type="predicted"/>
<dbReference type="Gene3D" id="1.20.1250.20">
    <property type="entry name" value="MFS general substrate transporter like domains"/>
    <property type="match status" value="1"/>
</dbReference>
<keyword evidence="10" id="KW-1185">Reference proteome</keyword>
<feature type="transmembrane region" description="Helical" evidence="7">
    <location>
        <begin position="452"/>
        <end position="470"/>
    </location>
</feature>
<dbReference type="Proteomes" id="UP000076842">
    <property type="component" value="Unassembled WGS sequence"/>
</dbReference>
<dbReference type="Pfam" id="PF07690">
    <property type="entry name" value="MFS_1"/>
    <property type="match status" value="1"/>
</dbReference>
<dbReference type="InterPro" id="IPR001958">
    <property type="entry name" value="Tet-R_TetA/multi-R_MdtG-like"/>
</dbReference>
<feature type="transmembrane region" description="Helical" evidence="7">
    <location>
        <begin position="300"/>
        <end position="324"/>
    </location>
</feature>
<dbReference type="PRINTS" id="PR01035">
    <property type="entry name" value="TCRTETA"/>
</dbReference>
<feature type="transmembrane region" description="Helical" evidence="7">
    <location>
        <begin position="336"/>
        <end position="356"/>
    </location>
</feature>
<dbReference type="GO" id="GO:0022857">
    <property type="term" value="F:transmembrane transporter activity"/>
    <property type="evidence" value="ECO:0007669"/>
    <property type="project" value="InterPro"/>
</dbReference>
<dbReference type="AlphaFoldDB" id="A0A165EBI1"/>
<dbReference type="CDD" id="cd17330">
    <property type="entry name" value="MFS_SLC46_TetA_like"/>
    <property type="match status" value="1"/>
</dbReference>
<dbReference type="PROSITE" id="PS50850">
    <property type="entry name" value="MFS"/>
    <property type="match status" value="1"/>
</dbReference>
<dbReference type="SUPFAM" id="SSF103473">
    <property type="entry name" value="MFS general substrate transporter"/>
    <property type="match status" value="1"/>
</dbReference>
<dbReference type="InParanoid" id="A0A165EBI1"/>
<evidence type="ECO:0000256" key="2">
    <source>
        <dbReference type="ARBA" id="ARBA00022448"/>
    </source>
</evidence>
<evidence type="ECO:0000256" key="4">
    <source>
        <dbReference type="ARBA" id="ARBA00022989"/>
    </source>
</evidence>
<dbReference type="EMBL" id="KV424012">
    <property type="protein sequence ID" value="KZT54505.1"/>
    <property type="molecule type" value="Genomic_DNA"/>
</dbReference>
<dbReference type="InterPro" id="IPR020846">
    <property type="entry name" value="MFS_dom"/>
</dbReference>
<keyword evidence="5 7" id="KW-0472">Membrane</keyword>
<keyword evidence="2" id="KW-0813">Transport</keyword>
<reference evidence="9 10" key="1">
    <citation type="journal article" date="2016" name="Mol. Biol. Evol.">
        <title>Comparative Genomics of Early-Diverging Mushroom-Forming Fungi Provides Insights into the Origins of Lignocellulose Decay Capabilities.</title>
        <authorList>
            <person name="Nagy L.G."/>
            <person name="Riley R."/>
            <person name="Tritt A."/>
            <person name="Adam C."/>
            <person name="Daum C."/>
            <person name="Floudas D."/>
            <person name="Sun H."/>
            <person name="Yadav J.S."/>
            <person name="Pangilinan J."/>
            <person name="Larsson K.H."/>
            <person name="Matsuura K."/>
            <person name="Barry K."/>
            <person name="Labutti K."/>
            <person name="Kuo R."/>
            <person name="Ohm R.A."/>
            <person name="Bhattacharya S.S."/>
            <person name="Shirouzu T."/>
            <person name="Yoshinaga Y."/>
            <person name="Martin F.M."/>
            <person name="Grigoriev I.V."/>
            <person name="Hibbett D.S."/>
        </authorList>
    </citation>
    <scope>NUCLEOTIDE SEQUENCE [LARGE SCALE GENOMIC DNA]</scope>
    <source>
        <strain evidence="9 10">HHB12733</strain>
    </source>
</reference>
<evidence type="ECO:0000256" key="7">
    <source>
        <dbReference type="SAM" id="Phobius"/>
    </source>
</evidence>
<feature type="domain" description="Major facilitator superfamily (MFS) profile" evidence="8">
    <location>
        <begin position="54"/>
        <end position="505"/>
    </location>
</feature>
<dbReference type="PANTHER" id="PTHR23504">
    <property type="entry name" value="MAJOR FACILITATOR SUPERFAMILY DOMAIN-CONTAINING PROTEIN 10"/>
    <property type="match status" value="1"/>
</dbReference>
<evidence type="ECO:0000256" key="3">
    <source>
        <dbReference type="ARBA" id="ARBA00022692"/>
    </source>
</evidence>
<evidence type="ECO:0000256" key="6">
    <source>
        <dbReference type="SAM" id="MobiDB-lite"/>
    </source>
</evidence>
<feature type="compositionally biased region" description="Polar residues" evidence="6">
    <location>
        <begin position="1"/>
        <end position="16"/>
    </location>
</feature>
<comment type="subcellular location">
    <subcellularLocation>
        <location evidence="1">Membrane</location>
        <topology evidence="1">Multi-pass membrane protein</topology>
    </subcellularLocation>
</comment>
<sequence>MSIQPSAPSSGTITPINPSPHPHASAEHDADGDPESQPLLKRGAPARTPLPVFQLCLLMVVRLAEPVASTQIFPYINDMCVQLGYAKNEDEVGFISGLIDSLFAFVQLFTVMQWGRLSDRIGRKPVLILGLFGATIATLTFGLSRHLWLTILARCLAGGLSGNGAVIQTMISEMTDDTNEARAFPLYSLMWALGSVIGPSIGGTLSRPADNFPSVFGGVAFWETYPYFLPCAISACITGVSIITSIFLKETLPSKVRDAKLPQAEQVSYGTVGPEPETEYPAPSRPTQLGILRSPAIPTVFMTAFMMMFTNQSWDIVFILYAFTSVRSGGLSMSNAQIGYCLAGAGLVGANIHLWMFPKFARRFGMSMYPWLLALLIPMFVGAPILNRLARAVGSGETRGEIVAGLTYPGVAVLLGLGRLAAMVFPLNMILVKRAAPSKLAMGSTYGMSQMVTAFARAIAPWFVSSLFAYSVESNILGGNLIWIIMSLLSVVAVLQSLKVEKVLRDAVRLRGDQTPSTIED</sequence>
<dbReference type="OrthoDB" id="419616at2759"/>
<feature type="transmembrane region" description="Helical" evidence="7">
    <location>
        <begin position="183"/>
        <end position="205"/>
    </location>
</feature>
<keyword evidence="4 7" id="KW-1133">Transmembrane helix</keyword>
<protein>
    <submittedName>
        <fullName evidence="9">MFS general substrate transporter</fullName>
    </submittedName>
</protein>
<dbReference type="GO" id="GO:0016020">
    <property type="term" value="C:membrane"/>
    <property type="evidence" value="ECO:0007669"/>
    <property type="project" value="UniProtKB-SubCell"/>
</dbReference>
<evidence type="ECO:0000259" key="8">
    <source>
        <dbReference type="PROSITE" id="PS50850"/>
    </source>
</evidence>
<feature type="transmembrane region" description="Helical" evidence="7">
    <location>
        <begin position="368"/>
        <end position="386"/>
    </location>
</feature>
<feature type="transmembrane region" description="Helical" evidence="7">
    <location>
        <begin position="476"/>
        <end position="495"/>
    </location>
</feature>
<dbReference type="PANTHER" id="PTHR23504:SF15">
    <property type="entry name" value="MAJOR FACILITATOR SUPERFAMILY (MFS) PROFILE DOMAIN-CONTAINING PROTEIN"/>
    <property type="match status" value="1"/>
</dbReference>
<keyword evidence="3 7" id="KW-0812">Transmembrane</keyword>
<evidence type="ECO:0000256" key="5">
    <source>
        <dbReference type="ARBA" id="ARBA00023136"/>
    </source>
</evidence>
<evidence type="ECO:0000313" key="9">
    <source>
        <dbReference type="EMBL" id="KZT54505.1"/>
    </source>
</evidence>
<feature type="region of interest" description="Disordered" evidence="6">
    <location>
        <begin position="1"/>
        <end position="41"/>
    </location>
</feature>
<feature type="transmembrane region" description="Helical" evidence="7">
    <location>
        <begin position="126"/>
        <end position="145"/>
    </location>
</feature>
<name>A0A165EBI1_9BASI</name>
<dbReference type="InterPro" id="IPR036259">
    <property type="entry name" value="MFS_trans_sf"/>
</dbReference>
<dbReference type="InterPro" id="IPR011701">
    <property type="entry name" value="MFS"/>
</dbReference>
<evidence type="ECO:0000313" key="10">
    <source>
        <dbReference type="Proteomes" id="UP000076842"/>
    </source>
</evidence>